<evidence type="ECO:0000313" key="3">
    <source>
        <dbReference type="Proteomes" id="UP001501676"/>
    </source>
</evidence>
<feature type="transmembrane region" description="Helical" evidence="1">
    <location>
        <begin position="98"/>
        <end position="119"/>
    </location>
</feature>
<feature type="transmembrane region" description="Helical" evidence="1">
    <location>
        <begin position="48"/>
        <end position="66"/>
    </location>
</feature>
<organism evidence="2 3">
    <name type="scientific">Cryptosporangium minutisporangium</name>
    <dbReference type="NCBI Taxonomy" id="113569"/>
    <lineage>
        <taxon>Bacteria</taxon>
        <taxon>Bacillati</taxon>
        <taxon>Actinomycetota</taxon>
        <taxon>Actinomycetes</taxon>
        <taxon>Cryptosporangiales</taxon>
        <taxon>Cryptosporangiaceae</taxon>
        <taxon>Cryptosporangium</taxon>
    </lineage>
</organism>
<keyword evidence="3" id="KW-1185">Reference proteome</keyword>
<reference evidence="3" key="1">
    <citation type="journal article" date="2019" name="Int. J. Syst. Evol. Microbiol.">
        <title>The Global Catalogue of Microorganisms (GCM) 10K type strain sequencing project: providing services to taxonomists for standard genome sequencing and annotation.</title>
        <authorList>
            <consortium name="The Broad Institute Genomics Platform"/>
            <consortium name="The Broad Institute Genome Sequencing Center for Infectious Disease"/>
            <person name="Wu L."/>
            <person name="Ma J."/>
        </authorList>
    </citation>
    <scope>NUCLEOTIDE SEQUENCE [LARGE SCALE GENOMIC DNA]</scope>
    <source>
        <strain evidence="3">JCM 9458</strain>
    </source>
</reference>
<feature type="transmembrane region" description="Helical" evidence="1">
    <location>
        <begin position="125"/>
        <end position="147"/>
    </location>
</feature>
<evidence type="ECO:0000313" key="2">
    <source>
        <dbReference type="EMBL" id="GAA3386691.1"/>
    </source>
</evidence>
<sequence length="303" mass="32903">MDEGEAAAPQETPRRRRGMWWRVGWTVIVAVFAILGFWITVATGREDSALLFVGLPAGLALLLALAPAPYSLHGTVFVSTTILMLLFAALLQEGAICLLMAAPLVYLAAHGVAGLVRLFDRRLGVAFALPLLAVIAIEGVIPTLRIAPVQAVTVTRHVVLTPAQVQATVAAGPRFGVARPLLLRLGYPTPDHAAGAGVDVGRRWHIGQHGGAIVTQVVANEPYRDGRRIVFRRLSDTSMTNHSLIWRTAVLRWASNPDGGSDVRLQIEFERRLDPSWYFGPMEDAFVRAGERYLLDSLGLQPA</sequence>
<dbReference type="Proteomes" id="UP001501676">
    <property type="component" value="Unassembled WGS sequence"/>
</dbReference>
<evidence type="ECO:0000256" key="1">
    <source>
        <dbReference type="SAM" id="Phobius"/>
    </source>
</evidence>
<keyword evidence="1" id="KW-1133">Transmembrane helix</keyword>
<comment type="caution">
    <text evidence="2">The sequence shown here is derived from an EMBL/GenBank/DDBJ whole genome shotgun (WGS) entry which is preliminary data.</text>
</comment>
<accession>A0ABP6SX80</accession>
<gene>
    <name evidence="2" type="ORF">GCM10020369_25970</name>
</gene>
<evidence type="ECO:0008006" key="4">
    <source>
        <dbReference type="Google" id="ProtNLM"/>
    </source>
</evidence>
<name>A0ABP6SX80_9ACTN</name>
<keyword evidence="1" id="KW-0812">Transmembrane</keyword>
<dbReference type="RefSeq" id="WP_345728305.1">
    <property type="nucleotide sequence ID" value="NZ_BAAAYN010000017.1"/>
</dbReference>
<keyword evidence="1" id="KW-0472">Membrane</keyword>
<feature type="transmembrane region" description="Helical" evidence="1">
    <location>
        <begin position="20"/>
        <end position="41"/>
    </location>
</feature>
<proteinExistence type="predicted"/>
<dbReference type="EMBL" id="BAAAYN010000017">
    <property type="protein sequence ID" value="GAA3386691.1"/>
    <property type="molecule type" value="Genomic_DNA"/>
</dbReference>
<protein>
    <recommendedName>
        <fullName evidence="4">SRPBCC family protein</fullName>
    </recommendedName>
</protein>